<sequence length="359" mass="36000">MVDQRETRALRGTSPARAAAAATLAVGLALAGAGCSPDEQTIAAGTVVAAPGVVDGDDASVTVRVPTGAVRLGVADPAGAVGSDRAADGASLLALEVAFDRSAVRSDVADLARVPGAGSPVELAVEVAGERYDLGTVGDPDGAVADDGSDERLGGDVLVAVEGAPDLDDVTVVVGYDGLDQRVALVDGAREPGPADPLYVAEREPRGPVTCDVDPAPRGVEVEGLACRAERMVSVPYVPGAGWAAEGNTWAVVPLVVSVTGVATTAPATADRGAYTVTGADQTVALGGAPPVTELDVTETGDGASYTSRLVFSLGADTPLDLELRRTYALRADSGAVPARRELVLDAALRLPATLRPPG</sequence>
<feature type="chain" id="PRO_5045690167" evidence="1">
    <location>
        <begin position="32"/>
        <end position="359"/>
    </location>
</feature>
<gene>
    <name evidence="2" type="ORF">V6R90_09575</name>
</gene>
<proteinExistence type="predicted"/>
<evidence type="ECO:0000313" key="2">
    <source>
        <dbReference type="EMBL" id="MEQ7847526.1"/>
    </source>
</evidence>
<keyword evidence="1" id="KW-0732">Signal</keyword>
<feature type="signal peptide" evidence="1">
    <location>
        <begin position="1"/>
        <end position="31"/>
    </location>
</feature>
<dbReference type="Proteomes" id="UP001482520">
    <property type="component" value="Unassembled WGS sequence"/>
</dbReference>
<protein>
    <submittedName>
        <fullName evidence="2">Uncharacterized protein</fullName>
    </submittedName>
</protein>
<dbReference type="RefSeq" id="WP_349804518.1">
    <property type="nucleotide sequence ID" value="NZ_JBEGDP010000008.1"/>
</dbReference>
<name>A0ABV1NYE8_9ACTN</name>
<evidence type="ECO:0000256" key="1">
    <source>
        <dbReference type="SAM" id="SignalP"/>
    </source>
</evidence>
<reference evidence="2 3" key="1">
    <citation type="submission" date="2024-02" db="EMBL/GenBank/DDBJ databases">
        <title>Full genome sequence of Nocardioides kribbensis.</title>
        <authorList>
            <person name="Poletto B.L."/>
            <person name="Silva G."/>
            <person name="Galante D."/>
            <person name="Campos K.R."/>
            <person name="Santos M.B.N."/>
            <person name="Sacchi C.T."/>
        </authorList>
    </citation>
    <scope>NUCLEOTIDE SEQUENCE [LARGE SCALE GENOMIC DNA]</scope>
    <source>
        <strain evidence="2 3">O4R</strain>
    </source>
</reference>
<dbReference type="PROSITE" id="PS51257">
    <property type="entry name" value="PROKAR_LIPOPROTEIN"/>
    <property type="match status" value="1"/>
</dbReference>
<accession>A0ABV1NYE8</accession>
<organism evidence="2 3">
    <name type="scientific">Nocardioides kribbensis</name>
    <dbReference type="NCBI Taxonomy" id="305517"/>
    <lineage>
        <taxon>Bacteria</taxon>
        <taxon>Bacillati</taxon>
        <taxon>Actinomycetota</taxon>
        <taxon>Actinomycetes</taxon>
        <taxon>Propionibacteriales</taxon>
        <taxon>Nocardioidaceae</taxon>
        <taxon>Nocardioides</taxon>
    </lineage>
</organism>
<comment type="caution">
    <text evidence="2">The sequence shown here is derived from an EMBL/GenBank/DDBJ whole genome shotgun (WGS) entry which is preliminary data.</text>
</comment>
<evidence type="ECO:0000313" key="3">
    <source>
        <dbReference type="Proteomes" id="UP001482520"/>
    </source>
</evidence>
<dbReference type="EMBL" id="JBEGDP010000008">
    <property type="protein sequence ID" value="MEQ7847526.1"/>
    <property type="molecule type" value="Genomic_DNA"/>
</dbReference>
<keyword evidence="3" id="KW-1185">Reference proteome</keyword>